<dbReference type="Gene3D" id="2.10.50.10">
    <property type="entry name" value="Tumor Necrosis Factor Receptor, subunit A, domain 2"/>
    <property type="match status" value="1"/>
</dbReference>
<evidence type="ECO:0000259" key="5">
    <source>
        <dbReference type="PROSITE" id="PS51914"/>
    </source>
</evidence>
<dbReference type="Pfam" id="PF23087">
    <property type="entry name" value="MRH_ELAPOR1_9th"/>
    <property type="match status" value="1"/>
</dbReference>
<dbReference type="Pfam" id="PF23032">
    <property type="entry name" value="GBD_ELAPOR1-like_3rd"/>
    <property type="match status" value="1"/>
</dbReference>
<gene>
    <name evidence="6" type="ORF">RDWZM_001613</name>
</gene>
<evidence type="ECO:0000256" key="1">
    <source>
        <dbReference type="ARBA" id="ARBA00022729"/>
    </source>
</evidence>
<dbReference type="EMBL" id="JAPWDV010000001">
    <property type="protein sequence ID" value="KAJ6223068.1"/>
    <property type="molecule type" value="Genomic_DNA"/>
</dbReference>
<dbReference type="InterPro" id="IPR056609">
    <property type="entry name" value="Elapor1-like_3rd"/>
</dbReference>
<keyword evidence="1" id="KW-0732">Signal</keyword>
<evidence type="ECO:0000256" key="3">
    <source>
        <dbReference type="SAM" id="MobiDB-lite"/>
    </source>
</evidence>
<dbReference type="GO" id="GO:0016020">
    <property type="term" value="C:membrane"/>
    <property type="evidence" value="ECO:0007669"/>
    <property type="project" value="TreeGrafter"/>
</dbReference>
<feature type="compositionally biased region" description="Basic residues" evidence="3">
    <location>
        <begin position="1172"/>
        <end position="1187"/>
    </location>
</feature>
<feature type="domain" description="MRH" evidence="5">
    <location>
        <begin position="814"/>
        <end position="1013"/>
    </location>
</feature>
<keyword evidence="7" id="KW-1185">Reference proteome</keyword>
<dbReference type="PROSITE" id="PS51914">
    <property type="entry name" value="MRH"/>
    <property type="match status" value="1"/>
</dbReference>
<dbReference type="PANTHER" id="PTHR22727:SF15">
    <property type="entry name" value="MRH DOMAIN-CONTAINING PROTEIN"/>
    <property type="match status" value="1"/>
</dbReference>
<dbReference type="InterPro" id="IPR009030">
    <property type="entry name" value="Growth_fac_rcpt_cys_sf"/>
</dbReference>
<keyword evidence="4" id="KW-0812">Transmembrane</keyword>
<keyword evidence="2" id="KW-1015">Disulfide bond</keyword>
<dbReference type="AlphaFoldDB" id="A0A9Q0MAY9"/>
<feature type="region of interest" description="Disordered" evidence="3">
    <location>
        <begin position="1164"/>
        <end position="1195"/>
    </location>
</feature>
<evidence type="ECO:0000313" key="7">
    <source>
        <dbReference type="Proteomes" id="UP001142055"/>
    </source>
</evidence>
<name>A0A9Q0MAY9_BLOTA</name>
<dbReference type="InterPro" id="IPR056607">
    <property type="entry name" value="Elapor1/2_MRH"/>
</dbReference>
<reference evidence="6" key="1">
    <citation type="submission" date="2022-12" db="EMBL/GenBank/DDBJ databases">
        <title>Genome assemblies of Blomia tropicalis.</title>
        <authorList>
            <person name="Cui Y."/>
        </authorList>
    </citation>
    <scope>NUCLEOTIDE SEQUENCE</scope>
    <source>
        <tissue evidence="6">Adult mites</tissue>
    </source>
</reference>
<dbReference type="InterPro" id="IPR039181">
    <property type="entry name" value="Elapor1/2"/>
</dbReference>
<dbReference type="SMART" id="SM01411">
    <property type="entry name" value="Ephrin_rec_like"/>
    <property type="match status" value="2"/>
</dbReference>
<protein>
    <recommendedName>
        <fullName evidence="5">MRH domain-containing protein</fullName>
    </recommendedName>
</protein>
<dbReference type="SUPFAM" id="SSF57184">
    <property type="entry name" value="Growth factor receptor domain"/>
    <property type="match status" value="1"/>
</dbReference>
<evidence type="ECO:0000313" key="6">
    <source>
        <dbReference type="EMBL" id="KAJ6223068.1"/>
    </source>
</evidence>
<sequence>MSIGMFFNDLKYDFTECDSFGGRWRVSVPISPDKCTLKNDLAPSLKAPVRVNKCYTSCEGGQFFNMTSLLCQDCSPGYYSLGGGVIIDTFNNSHGQLPVGFHINTESTKHAPEPNKLCNGWYVDPTTNNLMATMHSTMNQGNQNVNELNGSGCISVVSYTVKIVKSGRLRFYYRYVVPDDISSLLFTFNYRLYANTDQDETLIDGDNINSNIRFPLPTLNQNFDTVQVTFNRPGLYVFSWKSIFIGNLRNILASKYGIASENIGHFENDFEDNNKNVNNAKPSEGNIFQKRLSQGLIVIKKIEVEGVAYASECTPCEPGTYASSFAMRQCRPCPIDTSNDAFGASSCRPCNSNTEYSTHGSTKCRKRPTCGVNDLYSIPVGHCDPESKKQKLEFKWIEPRICNDLNNVFPSNVEHFINCTPGIDGTMNQELMCDLGMERRNDNGHVYCQFCPKNYYRSEQMDKCHSCPPFTSPYYALSVFNWNHSLPSWSNLQTVSNDNSSTMISEDYFINNPSYLNAFFSRQCIRAEVDSMIDFDSDTDKSSPKSNFYQSDASVYSTNLDDCDVRITWQPFHDYIRTGASALLDSYLILSVNIPGFRATNGGEISFVFETHCADGDRCSLMFVETKFDDTDFQTIDSDSSMFTTRNRKLQQQQSMNVVIKEWTQSTNERSSFRYKVDRNISVNYSWVFKRTTNFQSYAKIYSLLVTNSLIGSAIKCKNCPFQSHDTPNRCVTCPEGKYLDVNSKYSNESLMNHSIPLTSDNYQCKRCPPNHILNISVSLPIGIHSCIHCGPNLITQPLINSTMHSSTSDICFSNCSVQFGEDHYDLRELKQPLEYYGENLFTSTGTQYLHLIKISLCGHPKQTPLSKCANNITLPNEVSRSNMGVRSYICRNTIVPDEDQTFASQPISLGDELLGISRNSTFMNITVHKDFLDDQSKSYKGDIDYHLFYLTNTPTSSCPNGRRMTITMRCNPEVEKTSPGKVRISTPKLCPDGTCDGCQFHLLIESGTAAACRLCRPYSNDYKTLLGECIDGWQKVHFISPNSCVVPKQWNSMNGQKNADFITQRCTVLLPREIQIGIAVVCALGLLLVLLVFHFWNQNRSLEYKYSKLIENTNDGKGDDMLDNCCAETQDDLPSDNASEANSFSSASSQHLFSTSDFDAMRNISKDNRNNHHTKKSANNRIHNKSRYANENNGKELGTSQEMQQLFSDPSEQIVIVQKNIDAEGYETIHLTSANEQNQVA</sequence>
<organism evidence="6 7">
    <name type="scientific">Blomia tropicalis</name>
    <name type="common">Mite</name>
    <dbReference type="NCBI Taxonomy" id="40697"/>
    <lineage>
        <taxon>Eukaryota</taxon>
        <taxon>Metazoa</taxon>
        <taxon>Ecdysozoa</taxon>
        <taxon>Arthropoda</taxon>
        <taxon>Chelicerata</taxon>
        <taxon>Arachnida</taxon>
        <taxon>Acari</taxon>
        <taxon>Acariformes</taxon>
        <taxon>Sarcoptiformes</taxon>
        <taxon>Astigmata</taxon>
        <taxon>Glycyphagoidea</taxon>
        <taxon>Echimyopodidae</taxon>
        <taxon>Blomia</taxon>
    </lineage>
</organism>
<dbReference type="InterPro" id="IPR044865">
    <property type="entry name" value="MRH_dom"/>
</dbReference>
<dbReference type="Proteomes" id="UP001142055">
    <property type="component" value="Chromosome 1"/>
</dbReference>
<comment type="caution">
    <text evidence="6">The sequence shown here is derived from an EMBL/GenBank/DDBJ whole genome shotgun (WGS) entry which is preliminary data.</text>
</comment>
<evidence type="ECO:0000256" key="4">
    <source>
        <dbReference type="SAM" id="Phobius"/>
    </source>
</evidence>
<dbReference type="OMA" id="WFVARCA"/>
<proteinExistence type="predicted"/>
<keyword evidence="4" id="KW-0472">Membrane</keyword>
<feature type="transmembrane region" description="Helical" evidence="4">
    <location>
        <begin position="1075"/>
        <end position="1097"/>
    </location>
</feature>
<accession>A0A9Q0MAY9</accession>
<keyword evidence="4" id="KW-1133">Transmembrane helix</keyword>
<dbReference type="PANTHER" id="PTHR22727">
    <property type="entry name" value="PROTEIN CBG13728"/>
    <property type="match status" value="1"/>
</dbReference>
<evidence type="ECO:0000256" key="2">
    <source>
        <dbReference type="ARBA" id="ARBA00023157"/>
    </source>
</evidence>